<protein>
    <submittedName>
        <fullName evidence="3">Uncharacterized protein YbbC (DUF1343 family)</fullName>
    </submittedName>
</protein>
<dbReference type="InterPro" id="IPR008302">
    <property type="entry name" value="NamZ"/>
</dbReference>
<dbReference type="PANTHER" id="PTHR42915">
    <property type="entry name" value="HYPOTHETICAL 460 KDA PROTEIN IN FEUA-SIGW INTERGENIC REGION [PRECURSOR]"/>
    <property type="match status" value="1"/>
</dbReference>
<dbReference type="EMBL" id="JAUSUU010000012">
    <property type="protein sequence ID" value="MDQ0336868.1"/>
    <property type="molecule type" value="Genomic_DNA"/>
</dbReference>
<dbReference type="PIRSF" id="PIRSF016719">
    <property type="entry name" value="UCP016719"/>
    <property type="match status" value="1"/>
</dbReference>
<evidence type="ECO:0000313" key="3">
    <source>
        <dbReference type="EMBL" id="MBP1840376.1"/>
    </source>
</evidence>
<dbReference type="PROSITE" id="PS51257">
    <property type="entry name" value="PROKAR_LIPOPROTEIN"/>
    <property type="match status" value="1"/>
</dbReference>
<dbReference type="InterPro" id="IPR048503">
    <property type="entry name" value="NamZ_C"/>
</dbReference>
<dbReference type="Gene3D" id="3.40.50.12170">
    <property type="entry name" value="Uncharacterised protein PF07075, DUF1343"/>
    <property type="match status" value="1"/>
</dbReference>
<feature type="domain" description="Peptidoglycan beta-N-acetylmuramidase NamZ N-terminal" evidence="1">
    <location>
        <begin position="59"/>
        <end position="263"/>
    </location>
</feature>
<dbReference type="PANTHER" id="PTHR42915:SF1">
    <property type="entry name" value="PEPTIDOGLYCAN BETA-N-ACETYLMURAMIDASE NAMZ"/>
    <property type="match status" value="1"/>
</dbReference>
<dbReference type="EMBL" id="JAGGJQ010000006">
    <property type="protein sequence ID" value="MBP1840376.1"/>
    <property type="molecule type" value="Genomic_DNA"/>
</dbReference>
<sequence>MRYISLIVIMVVSLSCNDHSKQKKELMTRDIRVVNSDTLIGVGANQIDLYLPFLKGKKVGITANQTSVVFKSEDHSEYTHIVDSLMALRIDVKKVFAPEHGFRGKADAGEHIVDGVDAETGLSIISLYGSNSKPSKKHLEDVDVMLFDIQDVGVRFYTYISTLHYIMEACAELDIPVIVLDRPNPNGHYIDGPILEESLTSFVGMHPVPVVYGMTIGEYAKMINGEKWLKNGIQCDLKIIPLTNYTHSSAYNLPIKPSPNLPNAVSVNLYPSLCFFEGTTISCGRGTEMQFQIFGAPSLPYTTFDFSFTPEPNFGSKSPKYNGELCYGRDLRTIEKLNALNLNWLLEAYNASPEKDGFFNPFFSKLSGIKHLQQQIESGMPAIKIAETWESGLEVFKNKRKKYLLYN</sequence>
<dbReference type="Pfam" id="PF07075">
    <property type="entry name" value="NamZ_N"/>
    <property type="match status" value="1"/>
</dbReference>
<evidence type="ECO:0000259" key="1">
    <source>
        <dbReference type="Pfam" id="PF07075"/>
    </source>
</evidence>
<feature type="domain" description="Peptidoglycan beta-N-acetylmuramidase NamZ C-terminal" evidence="2">
    <location>
        <begin position="269"/>
        <end position="406"/>
    </location>
</feature>
<evidence type="ECO:0000313" key="4">
    <source>
        <dbReference type="EMBL" id="MDQ0336868.1"/>
    </source>
</evidence>
<dbReference type="Proteomes" id="UP001231587">
    <property type="component" value="Unassembled WGS sequence"/>
</dbReference>
<dbReference type="InterPro" id="IPR048502">
    <property type="entry name" value="NamZ_N"/>
</dbReference>
<dbReference type="AlphaFoldDB" id="A0A9X1C938"/>
<evidence type="ECO:0000313" key="6">
    <source>
        <dbReference type="Proteomes" id="UP001231587"/>
    </source>
</evidence>
<evidence type="ECO:0000259" key="2">
    <source>
        <dbReference type="Pfam" id="PF20732"/>
    </source>
</evidence>
<dbReference type="RefSeq" id="WP_370875291.1">
    <property type="nucleotide sequence ID" value="NZ_JAGGJQ010000006.1"/>
</dbReference>
<keyword evidence="6" id="KW-1185">Reference proteome</keyword>
<comment type="caution">
    <text evidence="3">The sequence shown here is derived from an EMBL/GenBank/DDBJ whole genome shotgun (WGS) entry which is preliminary data.</text>
</comment>
<dbReference type="Gene3D" id="3.90.1150.140">
    <property type="match status" value="1"/>
</dbReference>
<dbReference type="GO" id="GO:0033922">
    <property type="term" value="F:peptidoglycan beta-N-acetylmuramidase activity"/>
    <property type="evidence" value="ECO:0007669"/>
    <property type="project" value="InterPro"/>
</dbReference>
<dbReference type="Pfam" id="PF20732">
    <property type="entry name" value="NamZ_C"/>
    <property type="match status" value="1"/>
</dbReference>
<accession>A0A9X1C938</accession>
<name>A0A9X1C938_9FLAO</name>
<gene>
    <name evidence="3" type="ORF">J2Z56_002304</name>
    <name evidence="4" type="ORF">J2Z57_003327</name>
</gene>
<organism evidence="3 5">
    <name type="scientific">Formosa algae</name>
    <dbReference type="NCBI Taxonomy" id="225843"/>
    <lineage>
        <taxon>Bacteria</taxon>
        <taxon>Pseudomonadati</taxon>
        <taxon>Bacteroidota</taxon>
        <taxon>Flavobacteriia</taxon>
        <taxon>Flavobacteriales</taxon>
        <taxon>Flavobacteriaceae</taxon>
        <taxon>Formosa</taxon>
    </lineage>
</organism>
<dbReference type="Proteomes" id="UP001138672">
    <property type="component" value="Unassembled WGS sequence"/>
</dbReference>
<proteinExistence type="predicted"/>
<reference evidence="3" key="1">
    <citation type="submission" date="2021-03" db="EMBL/GenBank/DDBJ databases">
        <title>Genomic Encyclopedia of Type Strains, Phase IV (KMG-IV): sequencing the most valuable type-strain genomes for metagenomic binning, comparative biology and taxonomic classification.</title>
        <authorList>
            <person name="Goeker M."/>
        </authorList>
    </citation>
    <scope>NUCLEOTIDE SEQUENCE</scope>
    <source>
        <strain evidence="3">DSM 15523</strain>
        <strain evidence="4 6">DSM 16476</strain>
    </source>
</reference>
<evidence type="ECO:0000313" key="5">
    <source>
        <dbReference type="Proteomes" id="UP001138672"/>
    </source>
</evidence>